<keyword evidence="1" id="KW-0472">Membrane</keyword>
<evidence type="ECO:0000313" key="2">
    <source>
        <dbReference type="EMBL" id="MCP1727515.1"/>
    </source>
</evidence>
<dbReference type="EMBL" id="JALJYF010000002">
    <property type="protein sequence ID" value="MCP1727515.1"/>
    <property type="molecule type" value="Genomic_DNA"/>
</dbReference>
<comment type="caution">
    <text evidence="2">The sequence shown here is derived from an EMBL/GenBank/DDBJ whole genome shotgun (WGS) entry which is preliminary data.</text>
</comment>
<evidence type="ECO:0000313" key="3">
    <source>
        <dbReference type="Proteomes" id="UP001523550"/>
    </source>
</evidence>
<reference evidence="2 3" key="1">
    <citation type="submission" date="2022-03" db="EMBL/GenBank/DDBJ databases">
        <title>Genomic Encyclopedia of Type Strains, Phase III (KMG-III): the genomes of soil and plant-associated and newly described type strains.</title>
        <authorList>
            <person name="Whitman W."/>
        </authorList>
    </citation>
    <scope>NUCLEOTIDE SEQUENCE [LARGE SCALE GENOMIC DNA]</scope>
    <source>
        <strain evidence="2 3">BSker1</strain>
    </source>
</reference>
<feature type="transmembrane region" description="Helical" evidence="1">
    <location>
        <begin position="56"/>
        <end position="78"/>
    </location>
</feature>
<dbReference type="RefSeq" id="WP_253447815.1">
    <property type="nucleotide sequence ID" value="NZ_JALJYF010000002.1"/>
</dbReference>
<evidence type="ECO:0000256" key="1">
    <source>
        <dbReference type="SAM" id="Phobius"/>
    </source>
</evidence>
<gene>
    <name evidence="2" type="ORF">J2T60_001515</name>
</gene>
<keyword evidence="1" id="KW-0812">Transmembrane</keyword>
<name>A0ABT1G893_9GAMM</name>
<protein>
    <submittedName>
        <fullName evidence="2">ABC-type antimicrobial peptide transport system permease subunit</fullName>
    </submittedName>
</protein>
<organism evidence="2 3">
    <name type="scientific">Natronospira proteinivora</name>
    <dbReference type="NCBI Taxonomy" id="1807133"/>
    <lineage>
        <taxon>Bacteria</taxon>
        <taxon>Pseudomonadati</taxon>
        <taxon>Pseudomonadota</taxon>
        <taxon>Gammaproteobacteria</taxon>
        <taxon>Natronospirales</taxon>
        <taxon>Natronospiraceae</taxon>
        <taxon>Natronospira</taxon>
    </lineage>
</organism>
<sequence length="94" mass="10254">MDKLGLVVTAVGALMAAFAAILLLYTATLVFSDSLYPALQAEQVSLAQASVLGFDFSGWGVLVPMLAYLLMGFVALALTRRQSQRFLAIWRERQ</sequence>
<keyword evidence="3" id="KW-1185">Reference proteome</keyword>
<proteinExistence type="predicted"/>
<dbReference type="Proteomes" id="UP001523550">
    <property type="component" value="Unassembled WGS sequence"/>
</dbReference>
<accession>A0ABT1G893</accession>
<keyword evidence="1" id="KW-1133">Transmembrane helix</keyword>